<evidence type="ECO:0000313" key="3">
    <source>
        <dbReference type="Proteomes" id="UP000242519"/>
    </source>
</evidence>
<feature type="compositionally biased region" description="Polar residues" evidence="1">
    <location>
        <begin position="519"/>
        <end position="538"/>
    </location>
</feature>
<dbReference type="OrthoDB" id="7464126at2759"/>
<reference evidence="2 3" key="1">
    <citation type="submission" date="2017-04" db="EMBL/GenBank/DDBJ databases">
        <title>Draft genome sequence of Marssonina coronaria NL1: causal agent of apple blotch.</title>
        <authorList>
            <person name="Cheng Q."/>
        </authorList>
    </citation>
    <scope>NUCLEOTIDE SEQUENCE [LARGE SCALE GENOMIC DNA]</scope>
    <source>
        <strain evidence="2 3">NL1</strain>
    </source>
</reference>
<gene>
    <name evidence="2" type="ORF">B2J93_3205</name>
</gene>
<comment type="caution">
    <text evidence="2">The sequence shown here is derived from an EMBL/GenBank/DDBJ whole genome shotgun (WGS) entry which is preliminary data.</text>
</comment>
<evidence type="ECO:0000313" key="2">
    <source>
        <dbReference type="EMBL" id="OWP02417.1"/>
    </source>
</evidence>
<dbReference type="STRING" id="503106.A0A218Z304"/>
<dbReference type="AlphaFoldDB" id="A0A218Z304"/>
<feature type="compositionally biased region" description="Basic and acidic residues" evidence="1">
    <location>
        <begin position="315"/>
        <end position="329"/>
    </location>
</feature>
<evidence type="ECO:0008006" key="4">
    <source>
        <dbReference type="Google" id="ProtNLM"/>
    </source>
</evidence>
<dbReference type="Proteomes" id="UP000242519">
    <property type="component" value="Unassembled WGS sequence"/>
</dbReference>
<keyword evidence="3" id="KW-1185">Reference proteome</keyword>
<dbReference type="InParanoid" id="A0A218Z304"/>
<feature type="region of interest" description="Disordered" evidence="1">
    <location>
        <begin position="519"/>
        <end position="543"/>
    </location>
</feature>
<accession>A0A218Z304</accession>
<feature type="region of interest" description="Disordered" evidence="1">
    <location>
        <begin position="300"/>
        <end position="336"/>
    </location>
</feature>
<evidence type="ECO:0000256" key="1">
    <source>
        <dbReference type="SAM" id="MobiDB-lite"/>
    </source>
</evidence>
<organism evidence="2 3">
    <name type="scientific">Diplocarpon coronariae</name>
    <dbReference type="NCBI Taxonomy" id="2795749"/>
    <lineage>
        <taxon>Eukaryota</taxon>
        <taxon>Fungi</taxon>
        <taxon>Dikarya</taxon>
        <taxon>Ascomycota</taxon>
        <taxon>Pezizomycotina</taxon>
        <taxon>Leotiomycetes</taxon>
        <taxon>Helotiales</taxon>
        <taxon>Drepanopezizaceae</taxon>
        <taxon>Diplocarpon</taxon>
    </lineage>
</organism>
<protein>
    <recommendedName>
        <fullName evidence="4">Fungal N-terminal domain-containing protein</fullName>
    </recommendedName>
</protein>
<dbReference type="EMBL" id="MZNU01000236">
    <property type="protein sequence ID" value="OWP02417.1"/>
    <property type="molecule type" value="Genomic_DNA"/>
</dbReference>
<proteinExistence type="predicted"/>
<name>A0A218Z304_9HELO</name>
<sequence>MSFGYSVGDCIVLSQLAWNTYQGAKKACGEHDELTREVSSLYKVLNRLQRELSNPESLVHKASLDKRQELEEHAAGCEGILRTMDSVLTKFNALTGEQRRGRKLWQKIKFGNGQVKDLADIRIKLSAHTSAIMMSLNLCSLDSLGRVEAVLVRVEAKSTSHDKQLRGIRSALHWVTANMAAASGEGSVWTSYTNDDQAFWRGLRRELIKEGYRSTTLQRHKTLIKDYVEELGNRGVFDDILELDIEDSSPDGDTKATVNTVPGYLAGCVDLGEDIVATNRSLSSAQDPKIWPRECPEIETRELLPRSQQPIEAPGKPEVESDPGDKEPHSQSSHAPDRLYTAFQNVGQEDNESDSASTISAMPVTDQVPEQILAPCSDDINVVDSITLTANLARQLNDLMPQGSLDSEVDESLEDVVDEEFVRHPRLRSMSGGLGAVHPSAAGPVSRPRASEAVGDELISEIAEVLDDTKTNGSLSAVGEVNLVRSAPPPVFVEEIIDEEYSANAHPNVSAAETLLTESTAQESSDAISKSPSVSTPVPENRKASRVQFAESGNVSFEFEETPMECAQEDLRFIFYHEFRDWQIYQELQESYQALFDENEAEMLTGAYIPEQAETSTFITHSPYTPPATVYDLQYYHIPASYFHTFWHPQRNPIYLHGNVFDGISLANWIYNWTTYTFKDDSYQMNTVKRFGGKVIKLGSALSDMEHAKLPIKKNIPRDISDVGFALWAELENIINDIMTLAEDRLQASKKGGRLEVEFVRRFCHEMIAGNEFYRPIDDFLKQTEVWCKKARLHPDLALAWELFLEL</sequence>